<dbReference type="Proteomes" id="UP001302274">
    <property type="component" value="Unassembled WGS sequence"/>
</dbReference>
<feature type="signal peptide" evidence="1">
    <location>
        <begin position="1"/>
        <end position="19"/>
    </location>
</feature>
<comment type="caution">
    <text evidence="2">The sequence shown here is derived from an EMBL/GenBank/DDBJ whole genome shotgun (WGS) entry which is preliminary data.</text>
</comment>
<gene>
    <name evidence="2" type="ORF">SHI21_04610</name>
</gene>
<reference evidence="2 3" key="1">
    <citation type="submission" date="2023-11" db="EMBL/GenBank/DDBJ databases">
        <title>A Novel Polar Bacteriovorax (B. antarcticus) Isolated from the Biocrust in Antarctica.</title>
        <authorList>
            <person name="Mun W."/>
            <person name="Choi S.Y."/>
            <person name="Mitchell R.J."/>
        </authorList>
    </citation>
    <scope>NUCLEOTIDE SEQUENCE [LARGE SCALE GENOMIC DNA]</scope>
    <source>
        <strain evidence="2 3">PP10</strain>
    </source>
</reference>
<keyword evidence="1" id="KW-0732">Signal</keyword>
<keyword evidence="3" id="KW-1185">Reference proteome</keyword>
<evidence type="ECO:0000313" key="3">
    <source>
        <dbReference type="Proteomes" id="UP001302274"/>
    </source>
</evidence>
<dbReference type="EMBL" id="JAYGJQ010000001">
    <property type="protein sequence ID" value="MEA9355465.1"/>
    <property type="molecule type" value="Genomic_DNA"/>
</dbReference>
<accession>A0ABU5VQZ2</accession>
<dbReference type="RefSeq" id="WP_323575021.1">
    <property type="nucleotide sequence ID" value="NZ_JAYGJQ010000001.1"/>
</dbReference>
<feature type="chain" id="PRO_5046433720" evidence="1">
    <location>
        <begin position="20"/>
        <end position="202"/>
    </location>
</feature>
<evidence type="ECO:0000256" key="1">
    <source>
        <dbReference type="SAM" id="SignalP"/>
    </source>
</evidence>
<sequence length="202" mass="22535">MKYAFIILALSVFTQVAHTAELNEYLRAGQVKMSAKDCEELGVKVSIVAFSSDYNPSFMMLDLNNKKAVDFFDTTRKQIHEKITAYCKDDKSLKTIDDFQEQFHASCAPACDDNLEKIYKDSVWGASKEKKNADITCMSLCNQTSRGLELLKTGARYAGKQSSAAADCNGVVANKGRNIDVKTFSIEDNKNQRIKNATDAER</sequence>
<proteinExistence type="predicted"/>
<name>A0ABU5VQZ2_9BACT</name>
<organism evidence="2 3">
    <name type="scientific">Bacteriovorax antarcticus</name>
    <dbReference type="NCBI Taxonomy" id="3088717"/>
    <lineage>
        <taxon>Bacteria</taxon>
        <taxon>Pseudomonadati</taxon>
        <taxon>Bdellovibrionota</taxon>
        <taxon>Bacteriovoracia</taxon>
        <taxon>Bacteriovoracales</taxon>
        <taxon>Bacteriovoracaceae</taxon>
        <taxon>Bacteriovorax</taxon>
    </lineage>
</organism>
<protein>
    <submittedName>
        <fullName evidence="2">Uncharacterized protein</fullName>
    </submittedName>
</protein>
<evidence type="ECO:0000313" key="2">
    <source>
        <dbReference type="EMBL" id="MEA9355465.1"/>
    </source>
</evidence>